<dbReference type="EMBL" id="ML179074">
    <property type="protein sequence ID" value="THV02717.1"/>
    <property type="molecule type" value="Genomic_DNA"/>
</dbReference>
<protein>
    <submittedName>
        <fullName evidence="2">Uncharacterized protein</fullName>
    </submittedName>
</protein>
<feature type="compositionally biased region" description="Polar residues" evidence="1">
    <location>
        <begin position="153"/>
        <end position="179"/>
    </location>
</feature>
<gene>
    <name evidence="2" type="ORF">K435DRAFT_962870</name>
</gene>
<dbReference type="Proteomes" id="UP000297245">
    <property type="component" value="Unassembled WGS sequence"/>
</dbReference>
<evidence type="ECO:0000313" key="3">
    <source>
        <dbReference type="Proteomes" id="UP000297245"/>
    </source>
</evidence>
<evidence type="ECO:0000256" key="1">
    <source>
        <dbReference type="SAM" id="MobiDB-lite"/>
    </source>
</evidence>
<accession>A0A4S8MIY1</accession>
<name>A0A4S8MIY1_DENBC</name>
<evidence type="ECO:0000313" key="2">
    <source>
        <dbReference type="EMBL" id="THV02717.1"/>
    </source>
</evidence>
<proteinExistence type="predicted"/>
<sequence>MSNKPRPENTVICFKGKKVYVHLKESKKKSVETAIEVFKSIGVSGLPQPADANLYVIIEGHKVFFGCESGCDKSEDNQRCVDSCCWVTMKPSSRMVYLESKVEVKHWHIRLPYRIGSTFVVFKQTMSNLMCICCNQKPEGDEADTDNAEYRINGNNPAGGESTTDAANQTELAGQTGSVDQPKPAGN</sequence>
<organism evidence="2 3">
    <name type="scientific">Dendrothele bispora (strain CBS 962.96)</name>
    <dbReference type="NCBI Taxonomy" id="1314807"/>
    <lineage>
        <taxon>Eukaryota</taxon>
        <taxon>Fungi</taxon>
        <taxon>Dikarya</taxon>
        <taxon>Basidiomycota</taxon>
        <taxon>Agaricomycotina</taxon>
        <taxon>Agaricomycetes</taxon>
        <taxon>Agaricomycetidae</taxon>
        <taxon>Agaricales</taxon>
        <taxon>Agaricales incertae sedis</taxon>
        <taxon>Dendrothele</taxon>
    </lineage>
</organism>
<dbReference type="AlphaFoldDB" id="A0A4S8MIY1"/>
<feature type="region of interest" description="Disordered" evidence="1">
    <location>
        <begin position="144"/>
        <end position="187"/>
    </location>
</feature>
<keyword evidence="3" id="KW-1185">Reference proteome</keyword>
<reference evidence="2 3" key="1">
    <citation type="journal article" date="2019" name="Nat. Ecol. Evol.">
        <title>Megaphylogeny resolves global patterns of mushroom evolution.</title>
        <authorList>
            <person name="Varga T."/>
            <person name="Krizsan K."/>
            <person name="Foldi C."/>
            <person name="Dima B."/>
            <person name="Sanchez-Garcia M."/>
            <person name="Sanchez-Ramirez S."/>
            <person name="Szollosi G.J."/>
            <person name="Szarkandi J.G."/>
            <person name="Papp V."/>
            <person name="Albert L."/>
            <person name="Andreopoulos W."/>
            <person name="Angelini C."/>
            <person name="Antonin V."/>
            <person name="Barry K.W."/>
            <person name="Bougher N.L."/>
            <person name="Buchanan P."/>
            <person name="Buyck B."/>
            <person name="Bense V."/>
            <person name="Catcheside P."/>
            <person name="Chovatia M."/>
            <person name="Cooper J."/>
            <person name="Damon W."/>
            <person name="Desjardin D."/>
            <person name="Finy P."/>
            <person name="Geml J."/>
            <person name="Haridas S."/>
            <person name="Hughes K."/>
            <person name="Justo A."/>
            <person name="Karasinski D."/>
            <person name="Kautmanova I."/>
            <person name="Kiss B."/>
            <person name="Kocsube S."/>
            <person name="Kotiranta H."/>
            <person name="LaButti K.M."/>
            <person name="Lechner B.E."/>
            <person name="Liimatainen K."/>
            <person name="Lipzen A."/>
            <person name="Lukacs Z."/>
            <person name="Mihaltcheva S."/>
            <person name="Morgado L.N."/>
            <person name="Niskanen T."/>
            <person name="Noordeloos M.E."/>
            <person name="Ohm R.A."/>
            <person name="Ortiz-Santana B."/>
            <person name="Ovrebo C."/>
            <person name="Racz N."/>
            <person name="Riley R."/>
            <person name="Savchenko A."/>
            <person name="Shiryaev A."/>
            <person name="Soop K."/>
            <person name="Spirin V."/>
            <person name="Szebenyi C."/>
            <person name="Tomsovsky M."/>
            <person name="Tulloss R.E."/>
            <person name="Uehling J."/>
            <person name="Grigoriev I.V."/>
            <person name="Vagvolgyi C."/>
            <person name="Papp T."/>
            <person name="Martin F.M."/>
            <person name="Miettinen O."/>
            <person name="Hibbett D.S."/>
            <person name="Nagy L.G."/>
        </authorList>
    </citation>
    <scope>NUCLEOTIDE SEQUENCE [LARGE SCALE GENOMIC DNA]</scope>
    <source>
        <strain evidence="2 3">CBS 962.96</strain>
    </source>
</reference>